<dbReference type="CDD" id="cd10017">
    <property type="entry name" value="B3_DNA"/>
    <property type="match status" value="2"/>
</dbReference>
<gene>
    <name evidence="8" type="ORF">AAHA92_33110</name>
</gene>
<dbReference type="AlphaFoldDB" id="A0ABD1FMX1"/>
<dbReference type="PANTHER" id="PTHR31920:SF122">
    <property type="entry name" value="B3 DOMAIN-CONTAINING PROTEIN REM23"/>
    <property type="match status" value="1"/>
</dbReference>
<evidence type="ECO:0000256" key="4">
    <source>
        <dbReference type="ARBA" id="ARBA00023163"/>
    </source>
</evidence>
<keyword evidence="2" id="KW-0805">Transcription regulation</keyword>
<dbReference type="PROSITE" id="PS50863">
    <property type="entry name" value="B3"/>
    <property type="match status" value="2"/>
</dbReference>
<feature type="region of interest" description="Disordered" evidence="6">
    <location>
        <begin position="131"/>
        <end position="150"/>
    </location>
</feature>
<evidence type="ECO:0000259" key="7">
    <source>
        <dbReference type="PROSITE" id="PS50863"/>
    </source>
</evidence>
<evidence type="ECO:0000256" key="1">
    <source>
        <dbReference type="ARBA" id="ARBA00004123"/>
    </source>
</evidence>
<dbReference type="PANTHER" id="PTHR31920">
    <property type="entry name" value="B3 DOMAIN-CONTAINING"/>
    <property type="match status" value="1"/>
</dbReference>
<dbReference type="SUPFAM" id="SSF101936">
    <property type="entry name" value="DNA-binding pseudobarrel domain"/>
    <property type="match status" value="2"/>
</dbReference>
<sequence>MAAGGEDDVDYLRLPSFVKVFSEARNMDELRLPPEFIGRYGEELPFDCRLVMPNGVTWTVRLLKIASGAHFHVGWAEFRRDNRLHHGDFLIFTLVDVGTFRVKRYNMSSGCAPRSDLEKVHEYDIEEIYSPDLDSSNDYEPSDIGEDTDDDDDYVAERGALDMDGYPTFMVTLTKTHMNRTLEIPNGFWKKHIRMSALQATIYFLVDGKTWMLTLGHNPTKIWIKHGWRRFREDNALVEGVRCNFKLVDADDVQFYVWFDHV</sequence>
<keyword evidence="9" id="KW-1185">Reference proteome</keyword>
<comment type="subcellular location">
    <subcellularLocation>
        <location evidence="1">Nucleus</location>
    </subcellularLocation>
</comment>
<dbReference type="Pfam" id="PF02362">
    <property type="entry name" value="B3"/>
    <property type="match status" value="2"/>
</dbReference>
<organism evidence="8 9">
    <name type="scientific">Salvia divinorum</name>
    <name type="common">Maria pastora</name>
    <name type="synonym">Diviner's sage</name>
    <dbReference type="NCBI Taxonomy" id="28513"/>
    <lineage>
        <taxon>Eukaryota</taxon>
        <taxon>Viridiplantae</taxon>
        <taxon>Streptophyta</taxon>
        <taxon>Embryophyta</taxon>
        <taxon>Tracheophyta</taxon>
        <taxon>Spermatophyta</taxon>
        <taxon>Magnoliopsida</taxon>
        <taxon>eudicotyledons</taxon>
        <taxon>Gunneridae</taxon>
        <taxon>Pentapetalae</taxon>
        <taxon>asterids</taxon>
        <taxon>lamiids</taxon>
        <taxon>Lamiales</taxon>
        <taxon>Lamiaceae</taxon>
        <taxon>Nepetoideae</taxon>
        <taxon>Mentheae</taxon>
        <taxon>Salviinae</taxon>
        <taxon>Salvia</taxon>
        <taxon>Salvia subgen. Calosphace</taxon>
    </lineage>
</organism>
<comment type="caution">
    <text evidence="8">The sequence shown here is derived from an EMBL/GenBank/DDBJ whole genome shotgun (WGS) entry which is preliminary data.</text>
</comment>
<dbReference type="InterPro" id="IPR015300">
    <property type="entry name" value="DNA-bd_pseudobarrel_sf"/>
</dbReference>
<evidence type="ECO:0000313" key="8">
    <source>
        <dbReference type="EMBL" id="KAL1533190.1"/>
    </source>
</evidence>
<evidence type="ECO:0000313" key="9">
    <source>
        <dbReference type="Proteomes" id="UP001567538"/>
    </source>
</evidence>
<keyword evidence="5" id="KW-0539">Nucleus</keyword>
<accession>A0ABD1FMX1</accession>
<dbReference type="InterPro" id="IPR003340">
    <property type="entry name" value="B3_DNA-bd"/>
</dbReference>
<evidence type="ECO:0000256" key="5">
    <source>
        <dbReference type="ARBA" id="ARBA00023242"/>
    </source>
</evidence>
<dbReference type="GO" id="GO:0005634">
    <property type="term" value="C:nucleus"/>
    <property type="evidence" value="ECO:0007669"/>
    <property type="project" value="UniProtKB-SubCell"/>
</dbReference>
<dbReference type="InterPro" id="IPR050655">
    <property type="entry name" value="Plant_B3_domain"/>
</dbReference>
<reference evidence="8 9" key="1">
    <citation type="submission" date="2024-06" db="EMBL/GenBank/DDBJ databases">
        <title>A chromosome level genome sequence of Diviner's sage (Salvia divinorum).</title>
        <authorList>
            <person name="Ford S.A."/>
            <person name="Ro D.-K."/>
            <person name="Ness R.W."/>
            <person name="Phillips M.A."/>
        </authorList>
    </citation>
    <scope>NUCLEOTIDE SEQUENCE [LARGE SCALE GENOMIC DNA]</scope>
    <source>
        <strain evidence="8">SAF-2024a</strain>
        <tissue evidence="8">Leaf</tissue>
    </source>
</reference>
<dbReference type="GO" id="GO:0003677">
    <property type="term" value="F:DNA binding"/>
    <property type="evidence" value="ECO:0007669"/>
    <property type="project" value="UniProtKB-KW"/>
</dbReference>
<proteinExistence type="predicted"/>
<evidence type="ECO:0000256" key="3">
    <source>
        <dbReference type="ARBA" id="ARBA00023125"/>
    </source>
</evidence>
<dbReference type="EMBL" id="JBEAFC010000014">
    <property type="protein sequence ID" value="KAL1533190.1"/>
    <property type="molecule type" value="Genomic_DNA"/>
</dbReference>
<keyword evidence="4" id="KW-0804">Transcription</keyword>
<dbReference type="Proteomes" id="UP001567538">
    <property type="component" value="Unassembled WGS sequence"/>
</dbReference>
<name>A0ABD1FMX1_SALDI</name>
<keyword evidence="3" id="KW-0238">DNA-binding</keyword>
<feature type="domain" description="TF-B3" evidence="7">
    <location>
        <begin position="15"/>
        <end position="108"/>
    </location>
</feature>
<dbReference type="Gene3D" id="2.40.330.10">
    <property type="entry name" value="DNA-binding pseudobarrel domain"/>
    <property type="match status" value="2"/>
</dbReference>
<dbReference type="SMART" id="SM01019">
    <property type="entry name" value="B3"/>
    <property type="match status" value="2"/>
</dbReference>
<protein>
    <submittedName>
        <fullName evidence="8">B3 domain-containing protein REM1-like</fullName>
    </submittedName>
</protein>
<feature type="domain" description="TF-B3" evidence="7">
    <location>
        <begin position="167"/>
        <end position="262"/>
    </location>
</feature>
<evidence type="ECO:0000256" key="6">
    <source>
        <dbReference type="SAM" id="MobiDB-lite"/>
    </source>
</evidence>
<evidence type="ECO:0000256" key="2">
    <source>
        <dbReference type="ARBA" id="ARBA00023015"/>
    </source>
</evidence>